<reference evidence="2 3" key="1">
    <citation type="submission" date="2016-07" db="EMBL/GenBank/DDBJ databases">
        <title>Pervasive Adenine N6-methylation of Active Genes in Fungi.</title>
        <authorList>
            <consortium name="DOE Joint Genome Institute"/>
            <person name="Mondo S.J."/>
            <person name="Dannebaum R.O."/>
            <person name="Kuo R.C."/>
            <person name="Labutti K."/>
            <person name="Haridas S."/>
            <person name="Kuo A."/>
            <person name="Salamov A."/>
            <person name="Ahrendt S.R."/>
            <person name="Lipzen A."/>
            <person name="Sullivan W."/>
            <person name="Andreopoulos W.B."/>
            <person name="Clum A."/>
            <person name="Lindquist E."/>
            <person name="Daum C."/>
            <person name="Ramamoorthy G.K."/>
            <person name="Gryganskyi A."/>
            <person name="Culley D."/>
            <person name="Magnuson J.K."/>
            <person name="James T.Y."/>
            <person name="O'Malley M.A."/>
            <person name="Stajich J.E."/>
            <person name="Spatafora J.W."/>
            <person name="Visel A."/>
            <person name="Grigoriev I.V."/>
        </authorList>
    </citation>
    <scope>NUCLEOTIDE SEQUENCE [LARGE SCALE GENOMIC DNA]</scope>
    <source>
        <strain evidence="2 3">PL171</strain>
    </source>
</reference>
<evidence type="ECO:0000313" key="2">
    <source>
        <dbReference type="EMBL" id="ORZ31604.1"/>
    </source>
</evidence>
<accession>A0A1Y2HC87</accession>
<gene>
    <name evidence="2" type="ORF">BCR44DRAFT_34974</name>
</gene>
<dbReference type="EMBL" id="MCFL01000057">
    <property type="protein sequence ID" value="ORZ31604.1"/>
    <property type="molecule type" value="Genomic_DNA"/>
</dbReference>
<keyword evidence="3" id="KW-1185">Reference proteome</keyword>
<proteinExistence type="predicted"/>
<evidence type="ECO:0000313" key="3">
    <source>
        <dbReference type="Proteomes" id="UP000193411"/>
    </source>
</evidence>
<protein>
    <submittedName>
        <fullName evidence="2">Uncharacterized protein</fullName>
    </submittedName>
</protein>
<organism evidence="2 3">
    <name type="scientific">Catenaria anguillulae PL171</name>
    <dbReference type="NCBI Taxonomy" id="765915"/>
    <lineage>
        <taxon>Eukaryota</taxon>
        <taxon>Fungi</taxon>
        <taxon>Fungi incertae sedis</taxon>
        <taxon>Blastocladiomycota</taxon>
        <taxon>Blastocladiomycetes</taxon>
        <taxon>Blastocladiales</taxon>
        <taxon>Catenariaceae</taxon>
        <taxon>Catenaria</taxon>
    </lineage>
</organism>
<sequence length="67" mass="7231">MTRENRLIQRHFSPTPHRHDSGTVHGSTATGRLTVSVSWAQARAVAKVVPGMPNDAPHAVFASVCVE</sequence>
<dbReference type="Proteomes" id="UP000193411">
    <property type="component" value="Unassembled WGS sequence"/>
</dbReference>
<comment type="caution">
    <text evidence="2">The sequence shown here is derived from an EMBL/GenBank/DDBJ whole genome shotgun (WGS) entry which is preliminary data.</text>
</comment>
<evidence type="ECO:0000256" key="1">
    <source>
        <dbReference type="SAM" id="MobiDB-lite"/>
    </source>
</evidence>
<dbReference type="AlphaFoldDB" id="A0A1Y2HC87"/>
<feature type="region of interest" description="Disordered" evidence="1">
    <location>
        <begin position="1"/>
        <end position="28"/>
    </location>
</feature>
<name>A0A1Y2HC87_9FUNG</name>